<feature type="modified residue" description="4-aspartylphosphate" evidence="8">
    <location>
        <position position="53"/>
    </location>
</feature>
<feature type="domain" description="OmpR/PhoB-type" evidence="11">
    <location>
        <begin position="126"/>
        <end position="225"/>
    </location>
</feature>
<evidence type="ECO:0000259" key="11">
    <source>
        <dbReference type="PROSITE" id="PS51755"/>
    </source>
</evidence>
<evidence type="ECO:0000256" key="4">
    <source>
        <dbReference type="ARBA" id="ARBA00023012"/>
    </source>
</evidence>
<dbReference type="GO" id="GO:0000156">
    <property type="term" value="F:phosphorelay response regulator activity"/>
    <property type="evidence" value="ECO:0007669"/>
    <property type="project" value="TreeGrafter"/>
</dbReference>
<evidence type="ECO:0000256" key="1">
    <source>
        <dbReference type="ARBA" id="ARBA00004496"/>
    </source>
</evidence>
<dbReference type="SMART" id="SM00448">
    <property type="entry name" value="REC"/>
    <property type="match status" value="1"/>
</dbReference>
<gene>
    <name evidence="12" type="ORF">AU255_01300</name>
</gene>
<dbReference type="PANTHER" id="PTHR48111:SF50">
    <property type="entry name" value="KDP OPERON TRANSCRIPTIONAL REGULATORY PROTEIN KDPE"/>
    <property type="match status" value="1"/>
</dbReference>
<keyword evidence="13" id="KW-1185">Reference proteome</keyword>
<protein>
    <submittedName>
        <fullName evidence="12">Two-component system response regulator</fullName>
    </submittedName>
</protein>
<keyword evidence="5" id="KW-0805">Transcription regulation</keyword>
<dbReference type="CDD" id="cd00383">
    <property type="entry name" value="trans_reg_C"/>
    <property type="match status" value="1"/>
</dbReference>
<dbReference type="InterPro" id="IPR039420">
    <property type="entry name" value="WalR-like"/>
</dbReference>
<dbReference type="SUPFAM" id="SSF52172">
    <property type="entry name" value="CheY-like"/>
    <property type="match status" value="1"/>
</dbReference>
<dbReference type="GO" id="GO:0000987">
    <property type="term" value="F:cis-regulatory region sequence-specific DNA binding"/>
    <property type="evidence" value="ECO:0007669"/>
    <property type="project" value="UniProtKB-ARBA"/>
</dbReference>
<keyword evidence="6 9" id="KW-0238">DNA-binding</keyword>
<dbReference type="GO" id="GO:0045893">
    <property type="term" value="P:positive regulation of DNA-templated transcription"/>
    <property type="evidence" value="ECO:0007669"/>
    <property type="project" value="UniProtKB-ARBA"/>
</dbReference>
<comment type="subcellular location">
    <subcellularLocation>
        <location evidence="1">Cytoplasm</location>
    </subcellularLocation>
</comment>
<dbReference type="InterPro" id="IPR001867">
    <property type="entry name" value="OmpR/PhoB-type_DNA-bd"/>
</dbReference>
<reference evidence="12 13" key="1">
    <citation type="submission" date="2015-12" db="EMBL/GenBank/DDBJ databases">
        <authorList>
            <person name="Shamseldin A."/>
            <person name="Moawad H."/>
            <person name="Abd El-Rahim W.M."/>
            <person name="Sadowsky M.J."/>
        </authorList>
    </citation>
    <scope>NUCLEOTIDE SEQUENCE [LARGE SCALE GENOMIC DNA]</scope>
    <source>
        <strain evidence="12 13">WF1</strain>
    </source>
</reference>
<keyword evidence="7" id="KW-0804">Transcription</keyword>
<sequence length="230" mass="25991">MSPKILVIDDEPQIRRMLRIALKSDGYDVIDTESGEKGLALLARQQPDLVVLDLGLPDMDGHQVLAQLRGWSTTPVIVLSVRSSEKEKVMALDFGAQDYVTKPFSIEEFLARVRANIRDHHRPIAFSILDDGYLQIDLTKRLVAVRGHKIDLTPKEYAVLSLLAKAPNCVITQTHLLKEIWGPSHLENTHYLRIIVSHLRQKIGDDPSEPKYIKTEAGVGYRLVFNEHSQ</sequence>
<dbReference type="RefSeq" id="WP_080521198.1">
    <property type="nucleotide sequence ID" value="NZ_LPUF01000001.1"/>
</dbReference>
<evidence type="ECO:0000313" key="12">
    <source>
        <dbReference type="EMBL" id="OQK16570.1"/>
    </source>
</evidence>
<evidence type="ECO:0000256" key="7">
    <source>
        <dbReference type="ARBA" id="ARBA00023163"/>
    </source>
</evidence>
<dbReference type="CDD" id="cd17620">
    <property type="entry name" value="REC_OmpR_KdpE-like"/>
    <property type="match status" value="1"/>
</dbReference>
<dbReference type="SMART" id="SM00862">
    <property type="entry name" value="Trans_reg_C"/>
    <property type="match status" value="1"/>
</dbReference>
<evidence type="ECO:0000256" key="9">
    <source>
        <dbReference type="PROSITE-ProRule" id="PRU01091"/>
    </source>
</evidence>
<dbReference type="AlphaFoldDB" id="A0A1V8M4S9"/>
<dbReference type="Proteomes" id="UP000191980">
    <property type="component" value="Unassembled WGS sequence"/>
</dbReference>
<feature type="domain" description="Response regulatory" evidence="10">
    <location>
        <begin position="4"/>
        <end position="117"/>
    </location>
</feature>
<dbReference type="Gene3D" id="6.10.250.690">
    <property type="match status" value="1"/>
</dbReference>
<evidence type="ECO:0000256" key="8">
    <source>
        <dbReference type="PROSITE-ProRule" id="PRU00169"/>
    </source>
</evidence>
<keyword evidence="2" id="KW-0963">Cytoplasm</keyword>
<evidence type="ECO:0000256" key="3">
    <source>
        <dbReference type="ARBA" id="ARBA00022553"/>
    </source>
</evidence>
<dbReference type="FunFam" id="3.40.50.2300:FF:000021">
    <property type="entry name" value="Two-component system response regulator KdpE"/>
    <property type="match status" value="1"/>
</dbReference>
<keyword evidence="4" id="KW-0902">Two-component regulatory system</keyword>
<evidence type="ECO:0000259" key="10">
    <source>
        <dbReference type="PROSITE" id="PS50110"/>
    </source>
</evidence>
<dbReference type="GO" id="GO:0032993">
    <property type="term" value="C:protein-DNA complex"/>
    <property type="evidence" value="ECO:0007669"/>
    <property type="project" value="TreeGrafter"/>
</dbReference>
<accession>A0A1V8M4S9</accession>
<organism evidence="12 13">
    <name type="scientific">Methyloprofundus sedimenti</name>
    <dbReference type="NCBI Taxonomy" id="1420851"/>
    <lineage>
        <taxon>Bacteria</taxon>
        <taxon>Pseudomonadati</taxon>
        <taxon>Pseudomonadota</taxon>
        <taxon>Gammaproteobacteria</taxon>
        <taxon>Methylococcales</taxon>
        <taxon>Methylococcaceae</taxon>
        <taxon>Methyloprofundus</taxon>
    </lineage>
</organism>
<dbReference type="EMBL" id="LPUF01000001">
    <property type="protein sequence ID" value="OQK16570.1"/>
    <property type="molecule type" value="Genomic_DNA"/>
</dbReference>
<name>A0A1V8M4S9_9GAMM</name>
<dbReference type="Pfam" id="PF00486">
    <property type="entry name" value="Trans_reg_C"/>
    <property type="match status" value="1"/>
</dbReference>
<dbReference type="InterPro" id="IPR011006">
    <property type="entry name" value="CheY-like_superfamily"/>
</dbReference>
<dbReference type="PROSITE" id="PS51755">
    <property type="entry name" value="OMPR_PHOB"/>
    <property type="match status" value="1"/>
</dbReference>
<feature type="DNA-binding region" description="OmpR/PhoB-type" evidence="9">
    <location>
        <begin position="126"/>
        <end position="225"/>
    </location>
</feature>
<evidence type="ECO:0000256" key="5">
    <source>
        <dbReference type="ARBA" id="ARBA00023015"/>
    </source>
</evidence>
<dbReference type="Pfam" id="PF00072">
    <property type="entry name" value="Response_reg"/>
    <property type="match status" value="1"/>
</dbReference>
<dbReference type="OrthoDB" id="9802426at2"/>
<comment type="caution">
    <text evidence="12">The sequence shown here is derived from an EMBL/GenBank/DDBJ whole genome shotgun (WGS) entry which is preliminary data.</text>
</comment>
<keyword evidence="3 8" id="KW-0597">Phosphoprotein</keyword>
<dbReference type="Gene3D" id="1.10.10.10">
    <property type="entry name" value="Winged helix-like DNA-binding domain superfamily/Winged helix DNA-binding domain"/>
    <property type="match status" value="1"/>
</dbReference>
<dbReference type="InterPro" id="IPR036388">
    <property type="entry name" value="WH-like_DNA-bd_sf"/>
</dbReference>
<dbReference type="GO" id="GO:0005829">
    <property type="term" value="C:cytosol"/>
    <property type="evidence" value="ECO:0007669"/>
    <property type="project" value="TreeGrafter"/>
</dbReference>
<dbReference type="InterPro" id="IPR001789">
    <property type="entry name" value="Sig_transdc_resp-reg_receiver"/>
</dbReference>
<dbReference type="Gene3D" id="3.40.50.2300">
    <property type="match status" value="1"/>
</dbReference>
<dbReference type="GO" id="GO:0042802">
    <property type="term" value="F:identical protein binding"/>
    <property type="evidence" value="ECO:0007669"/>
    <property type="project" value="UniProtKB-ARBA"/>
</dbReference>
<dbReference type="PANTHER" id="PTHR48111">
    <property type="entry name" value="REGULATOR OF RPOS"/>
    <property type="match status" value="1"/>
</dbReference>
<dbReference type="STRING" id="1420851.AU255_01300"/>
<evidence type="ECO:0000313" key="13">
    <source>
        <dbReference type="Proteomes" id="UP000191980"/>
    </source>
</evidence>
<evidence type="ECO:0000256" key="6">
    <source>
        <dbReference type="ARBA" id="ARBA00023125"/>
    </source>
</evidence>
<evidence type="ECO:0000256" key="2">
    <source>
        <dbReference type="ARBA" id="ARBA00022490"/>
    </source>
</evidence>
<proteinExistence type="predicted"/>
<dbReference type="PROSITE" id="PS50110">
    <property type="entry name" value="RESPONSE_REGULATORY"/>
    <property type="match status" value="1"/>
</dbReference>